<gene>
    <name evidence="2" type="ordered locus">Nitsa_0894</name>
</gene>
<reference evidence="3" key="2">
    <citation type="submission" date="2011-01" db="EMBL/GenBank/DDBJ databases">
        <title>The complete genome of Nitratifractor salsuginis DSM 16511.</title>
        <authorList>
            <consortium name="US DOE Joint Genome Institute (JGI-PGF)"/>
            <person name="Lucas S."/>
            <person name="Copeland A."/>
            <person name="Lapidus A."/>
            <person name="Bruce D."/>
            <person name="Goodwin L."/>
            <person name="Pitluck S."/>
            <person name="Kyrpides N."/>
            <person name="Mavromatis K."/>
            <person name="Ivanova N."/>
            <person name="Mikhailova N."/>
            <person name="Zeytun A."/>
            <person name="Detter J.C."/>
            <person name="Tapia R."/>
            <person name="Han C."/>
            <person name="Land M."/>
            <person name="Hauser L."/>
            <person name="Markowitz V."/>
            <person name="Cheng J.-F."/>
            <person name="Hugenholtz P."/>
            <person name="Woyke T."/>
            <person name="Wu D."/>
            <person name="Tindall B."/>
            <person name="Schuetze A."/>
            <person name="Brambilla E."/>
            <person name="Klenk H.-P."/>
            <person name="Eisen J.A."/>
        </authorList>
    </citation>
    <scope>NUCLEOTIDE SEQUENCE [LARGE SCALE GENOMIC DNA]</scope>
    <source>
        <strain evidence="3">DSM 16511 / JCM 12458 / E9I37-1</strain>
    </source>
</reference>
<dbReference type="STRING" id="749222.Nitsa_0894"/>
<dbReference type="Proteomes" id="UP000008633">
    <property type="component" value="Chromosome"/>
</dbReference>
<feature type="transmembrane region" description="Helical" evidence="1">
    <location>
        <begin position="141"/>
        <end position="163"/>
    </location>
</feature>
<dbReference type="HOGENOM" id="CLU_1388964_0_0_7"/>
<evidence type="ECO:0000313" key="3">
    <source>
        <dbReference type="Proteomes" id="UP000008633"/>
    </source>
</evidence>
<keyword evidence="1" id="KW-1133">Transmembrane helix</keyword>
<keyword evidence="1" id="KW-0812">Transmembrane</keyword>
<sequence length="196" mass="21854">MNFTIATNHAKKYGTGPSLDIGDDLSMLDKWKYKGLMEKLLRLKHRIYLESEIYQHYANSGLGKFSEGPDGAQQVIALNIAGALDEIKKELQERKKSEGSRSFLRSVIWGLLGTLLYTGLFGVILFLNFGMHKVALLSSVYIPFYGGLVLTALITGILGGRSWGDTLALRRMEEEVKVLDERAKPILVHAKIVNPD</sequence>
<dbReference type="KEGG" id="nsa:Nitsa_0894"/>
<keyword evidence="3" id="KW-1185">Reference proteome</keyword>
<organism evidence="2 3">
    <name type="scientific">Nitratifractor salsuginis (strain DSM 16511 / JCM 12458 / E9I37-1)</name>
    <dbReference type="NCBI Taxonomy" id="749222"/>
    <lineage>
        <taxon>Bacteria</taxon>
        <taxon>Pseudomonadati</taxon>
        <taxon>Campylobacterota</taxon>
        <taxon>Epsilonproteobacteria</taxon>
        <taxon>Campylobacterales</taxon>
        <taxon>Sulfurovaceae</taxon>
        <taxon>Nitratifractor</taxon>
    </lineage>
</organism>
<feature type="transmembrane region" description="Helical" evidence="1">
    <location>
        <begin position="103"/>
        <end position="129"/>
    </location>
</feature>
<protein>
    <submittedName>
        <fullName evidence="2">Uncharacterized protein</fullName>
    </submittedName>
</protein>
<reference evidence="2 3" key="1">
    <citation type="journal article" date="2011" name="Stand. Genomic Sci.">
        <title>Complete genome sequence of Nitratifractor salsuginis type strain (E9I37-1).</title>
        <authorList>
            <person name="Anderson I."/>
            <person name="Sikorski J."/>
            <person name="Zeytun A."/>
            <person name="Nolan M."/>
            <person name="Lapidus A."/>
            <person name="Lucas S."/>
            <person name="Hammon N."/>
            <person name="Deshpande S."/>
            <person name="Cheng J.F."/>
            <person name="Tapia R."/>
            <person name="Han C."/>
            <person name="Goodwin L."/>
            <person name="Pitluck S."/>
            <person name="Liolios K."/>
            <person name="Pagani I."/>
            <person name="Ivanova N."/>
            <person name="Huntemann M."/>
            <person name="Mavromatis K."/>
            <person name="Ovchinikova G."/>
            <person name="Pati A."/>
            <person name="Chen A."/>
            <person name="Palaniappan K."/>
            <person name="Land M."/>
            <person name="Hauser L."/>
            <person name="Brambilla E.M."/>
            <person name="Ngatchou-Djao O.D."/>
            <person name="Rohde M."/>
            <person name="Tindall B.J."/>
            <person name="Goker M."/>
            <person name="Detter J.C."/>
            <person name="Woyke T."/>
            <person name="Bristow J."/>
            <person name="Eisen J.A."/>
            <person name="Markowitz V."/>
            <person name="Hugenholtz P."/>
            <person name="Klenk H.P."/>
            <person name="Kyrpides N.C."/>
        </authorList>
    </citation>
    <scope>NUCLEOTIDE SEQUENCE [LARGE SCALE GENOMIC DNA]</scope>
    <source>
        <strain evidence="3">DSM 16511 / JCM 12458 / E9I37-1</strain>
    </source>
</reference>
<name>E6X310_NITSE</name>
<keyword evidence="1" id="KW-0472">Membrane</keyword>
<evidence type="ECO:0000256" key="1">
    <source>
        <dbReference type="SAM" id="Phobius"/>
    </source>
</evidence>
<accession>E6X310</accession>
<evidence type="ECO:0000313" key="2">
    <source>
        <dbReference type="EMBL" id="ADV46154.1"/>
    </source>
</evidence>
<dbReference type="EMBL" id="CP002452">
    <property type="protein sequence ID" value="ADV46154.1"/>
    <property type="molecule type" value="Genomic_DNA"/>
</dbReference>
<proteinExistence type="predicted"/>
<dbReference type="AlphaFoldDB" id="E6X310"/>